<gene>
    <name evidence="4" type="ORF">NQU55_00345</name>
</gene>
<dbReference type="AlphaFoldDB" id="A0A9X2RJ43"/>
<evidence type="ECO:0000313" key="4">
    <source>
        <dbReference type="EMBL" id="MCQ8768237.1"/>
    </source>
</evidence>
<reference evidence="4" key="1">
    <citation type="submission" date="2022-06" db="EMBL/GenBank/DDBJ databases">
        <title>WGS of actinobacteria.</title>
        <authorList>
            <person name="Thawai C."/>
        </authorList>
    </citation>
    <scope>NUCLEOTIDE SEQUENCE</scope>
    <source>
        <strain evidence="4">AA8</strain>
    </source>
</reference>
<accession>A0A9X2RJ43</accession>
<feature type="compositionally biased region" description="Low complexity" evidence="1">
    <location>
        <begin position="348"/>
        <end position="360"/>
    </location>
</feature>
<evidence type="ECO:0000259" key="2">
    <source>
        <dbReference type="Pfam" id="PF00188"/>
    </source>
</evidence>
<dbReference type="InterPro" id="IPR035940">
    <property type="entry name" value="CAP_sf"/>
</dbReference>
<dbReference type="EMBL" id="JANIID010000001">
    <property type="protein sequence ID" value="MCQ8768237.1"/>
    <property type="molecule type" value="Genomic_DNA"/>
</dbReference>
<sequence>MNLDSTAGLVEAARGGDDAAQDQLVAACLPLVYNIVGRALNGHADVDDVVQETMIRMVGGLNALRDPEGFRSWLVAITMNQIRSHWRKELKDRKDAPSGGLQEVGAAAAPEPDFVEWSIIRLGLQGQRRQAAQATRWLDGDDQVVMALWWQEAAGELSRAEVAAALGRSPQYTAVRVQRTKAQLETARVVVRALATDPRCPELTDVLGGWDGAPSPLWRKRIARHARGCAECGGHWSALVPAEGLLAGLGLVPVGAALLARVNGAVPGGPLTACAATAPATAPGGASAGAPEPSADPAPPGEPAPGTPADLGRLARRAVVAAGVVAVVLGGTLGGPHLFNAAPESARPQAPGGPVQVVPVTAGDPAPTGPDRTDAAAVARSDTDGRTPVRASASAPAAPSAQAPATATPAAGASPSGPAAGKPAAPSATPAGAGTGAGAGAGTTARRTPPPPAPGAGPAQEVVRIVNTERAKAGCGPVRFNAELVAVAQRHTDDTASRTPAGQWSAFARRAAAPGHHWSSYGVNASAGQSSASAVVSVWMKDPAHRRTILNCAYTELGVGVSFAYDGPRWMQVFAAR</sequence>
<feature type="domain" description="SCP" evidence="2">
    <location>
        <begin position="464"/>
        <end position="574"/>
    </location>
</feature>
<evidence type="ECO:0000256" key="1">
    <source>
        <dbReference type="SAM" id="MobiDB-lite"/>
    </source>
</evidence>
<protein>
    <submittedName>
        <fullName evidence="4">Sigma-70 family RNA polymerase sigma factor</fullName>
    </submittedName>
</protein>
<feature type="compositionally biased region" description="Low complexity" evidence="1">
    <location>
        <begin position="280"/>
        <end position="293"/>
    </location>
</feature>
<dbReference type="NCBIfam" id="TIGR02937">
    <property type="entry name" value="sigma70-ECF"/>
    <property type="match status" value="1"/>
</dbReference>
<feature type="region of interest" description="Disordered" evidence="1">
    <location>
        <begin position="340"/>
        <end position="460"/>
    </location>
</feature>
<dbReference type="SUPFAM" id="SSF55797">
    <property type="entry name" value="PR-1-like"/>
    <property type="match status" value="1"/>
</dbReference>
<feature type="compositionally biased region" description="Low complexity" evidence="1">
    <location>
        <begin position="391"/>
        <end position="432"/>
    </location>
</feature>
<dbReference type="RefSeq" id="WP_256789354.1">
    <property type="nucleotide sequence ID" value="NZ_JAATER010000109.1"/>
</dbReference>
<dbReference type="CDD" id="cd05379">
    <property type="entry name" value="CAP_bacterial"/>
    <property type="match status" value="1"/>
</dbReference>
<evidence type="ECO:0000313" key="5">
    <source>
        <dbReference type="Proteomes" id="UP001142374"/>
    </source>
</evidence>
<dbReference type="GO" id="GO:0003700">
    <property type="term" value="F:DNA-binding transcription factor activity"/>
    <property type="evidence" value="ECO:0007669"/>
    <property type="project" value="InterPro"/>
</dbReference>
<dbReference type="Gene3D" id="3.40.33.10">
    <property type="entry name" value="CAP"/>
    <property type="match status" value="1"/>
</dbReference>
<dbReference type="InterPro" id="IPR014044">
    <property type="entry name" value="CAP_dom"/>
</dbReference>
<dbReference type="PANTHER" id="PTHR31157">
    <property type="entry name" value="SCP DOMAIN-CONTAINING PROTEIN"/>
    <property type="match status" value="1"/>
</dbReference>
<dbReference type="InterPro" id="IPR013325">
    <property type="entry name" value="RNA_pol_sigma_r2"/>
</dbReference>
<evidence type="ECO:0000259" key="3">
    <source>
        <dbReference type="Pfam" id="PF04542"/>
    </source>
</evidence>
<dbReference type="Gene3D" id="1.10.1740.10">
    <property type="match status" value="1"/>
</dbReference>
<feature type="domain" description="RNA polymerase sigma-70 region 2" evidence="3">
    <location>
        <begin position="24"/>
        <end position="89"/>
    </location>
</feature>
<dbReference type="Proteomes" id="UP001142374">
    <property type="component" value="Unassembled WGS sequence"/>
</dbReference>
<feature type="region of interest" description="Disordered" evidence="1">
    <location>
        <begin position="280"/>
        <end position="310"/>
    </location>
</feature>
<feature type="compositionally biased region" description="Pro residues" evidence="1">
    <location>
        <begin position="294"/>
        <end position="306"/>
    </location>
</feature>
<dbReference type="Pfam" id="PF04542">
    <property type="entry name" value="Sigma70_r2"/>
    <property type="match status" value="1"/>
</dbReference>
<organism evidence="4 5">
    <name type="scientific">Streptomyces telluris</name>
    <dbReference type="NCBI Taxonomy" id="2720021"/>
    <lineage>
        <taxon>Bacteria</taxon>
        <taxon>Bacillati</taxon>
        <taxon>Actinomycetota</taxon>
        <taxon>Actinomycetes</taxon>
        <taxon>Kitasatosporales</taxon>
        <taxon>Streptomycetaceae</taxon>
        <taxon>Streptomyces</taxon>
    </lineage>
</organism>
<dbReference type="PANTHER" id="PTHR31157:SF1">
    <property type="entry name" value="SCP DOMAIN-CONTAINING PROTEIN"/>
    <property type="match status" value="1"/>
</dbReference>
<comment type="caution">
    <text evidence="4">The sequence shown here is derived from an EMBL/GenBank/DDBJ whole genome shotgun (WGS) entry which is preliminary data.</text>
</comment>
<dbReference type="InterPro" id="IPR007627">
    <property type="entry name" value="RNA_pol_sigma70_r2"/>
</dbReference>
<dbReference type="GO" id="GO:0006352">
    <property type="term" value="P:DNA-templated transcription initiation"/>
    <property type="evidence" value="ECO:0007669"/>
    <property type="project" value="InterPro"/>
</dbReference>
<dbReference type="Pfam" id="PF00188">
    <property type="entry name" value="CAP"/>
    <property type="match status" value="1"/>
</dbReference>
<dbReference type="SUPFAM" id="SSF88946">
    <property type="entry name" value="Sigma2 domain of RNA polymerase sigma factors"/>
    <property type="match status" value="1"/>
</dbReference>
<proteinExistence type="predicted"/>
<dbReference type="InterPro" id="IPR014284">
    <property type="entry name" value="RNA_pol_sigma-70_dom"/>
</dbReference>
<keyword evidence="5" id="KW-1185">Reference proteome</keyword>
<name>A0A9X2RJ43_9ACTN</name>